<feature type="transmembrane region" description="Helical" evidence="1">
    <location>
        <begin position="289"/>
        <end position="322"/>
    </location>
</feature>
<name>A0A9P4MHT8_9PEZI</name>
<comment type="caution">
    <text evidence="2">The sequence shown here is derived from an EMBL/GenBank/DDBJ whole genome shotgun (WGS) entry which is preliminary data.</text>
</comment>
<evidence type="ECO:0000313" key="3">
    <source>
        <dbReference type="Proteomes" id="UP000799439"/>
    </source>
</evidence>
<evidence type="ECO:0000256" key="1">
    <source>
        <dbReference type="SAM" id="Phobius"/>
    </source>
</evidence>
<dbReference type="Proteomes" id="UP000799439">
    <property type="component" value="Unassembled WGS sequence"/>
</dbReference>
<keyword evidence="1" id="KW-0812">Transmembrane</keyword>
<dbReference type="OrthoDB" id="5086500at2759"/>
<dbReference type="PANTHER" id="PTHR34414">
    <property type="entry name" value="HET DOMAIN-CONTAINING PROTEIN-RELATED"/>
    <property type="match status" value="1"/>
</dbReference>
<reference evidence="2" key="1">
    <citation type="journal article" date="2020" name="Stud. Mycol.">
        <title>101 Dothideomycetes genomes: a test case for predicting lifestyles and emergence of pathogens.</title>
        <authorList>
            <person name="Haridas S."/>
            <person name="Albert R."/>
            <person name="Binder M."/>
            <person name="Bloem J."/>
            <person name="Labutti K."/>
            <person name="Salamov A."/>
            <person name="Andreopoulos B."/>
            <person name="Baker S."/>
            <person name="Barry K."/>
            <person name="Bills G."/>
            <person name="Bluhm B."/>
            <person name="Cannon C."/>
            <person name="Castanera R."/>
            <person name="Culley D."/>
            <person name="Daum C."/>
            <person name="Ezra D."/>
            <person name="Gonzalez J."/>
            <person name="Henrissat B."/>
            <person name="Kuo A."/>
            <person name="Liang C."/>
            <person name="Lipzen A."/>
            <person name="Lutzoni F."/>
            <person name="Magnuson J."/>
            <person name="Mondo S."/>
            <person name="Nolan M."/>
            <person name="Ohm R."/>
            <person name="Pangilinan J."/>
            <person name="Park H.-J."/>
            <person name="Ramirez L."/>
            <person name="Alfaro M."/>
            <person name="Sun H."/>
            <person name="Tritt A."/>
            <person name="Yoshinaga Y."/>
            <person name="Zwiers L.-H."/>
            <person name="Turgeon B."/>
            <person name="Goodwin S."/>
            <person name="Spatafora J."/>
            <person name="Crous P."/>
            <person name="Grigoriev I."/>
        </authorList>
    </citation>
    <scope>NUCLEOTIDE SEQUENCE</scope>
    <source>
        <strain evidence="2">CBS 260.36</strain>
    </source>
</reference>
<keyword evidence="1" id="KW-0472">Membrane</keyword>
<feature type="transmembrane region" description="Helical" evidence="1">
    <location>
        <begin position="255"/>
        <end position="277"/>
    </location>
</feature>
<dbReference type="AlphaFoldDB" id="A0A9P4MHT8"/>
<dbReference type="EMBL" id="ML996083">
    <property type="protein sequence ID" value="KAF2155190.1"/>
    <property type="molecule type" value="Genomic_DNA"/>
</dbReference>
<dbReference type="PANTHER" id="PTHR34414:SF1">
    <property type="entry name" value="SUBTILISIN-LIKE SERINE PROTEASE"/>
    <property type="match status" value="1"/>
</dbReference>
<dbReference type="InterPro" id="IPR046536">
    <property type="entry name" value="DUF6601"/>
</dbReference>
<evidence type="ECO:0000313" key="2">
    <source>
        <dbReference type="EMBL" id="KAF2155190.1"/>
    </source>
</evidence>
<proteinExistence type="predicted"/>
<gene>
    <name evidence="2" type="ORF">K461DRAFT_292073</name>
</gene>
<protein>
    <submittedName>
        <fullName evidence="2">Uncharacterized protein</fullName>
    </submittedName>
</protein>
<dbReference type="Pfam" id="PF20246">
    <property type="entry name" value="DUF6601"/>
    <property type="match status" value="1"/>
</dbReference>
<accession>A0A9P4MHT8</accession>
<keyword evidence="1" id="KW-1133">Transmembrane helix</keyword>
<keyword evidence="3" id="KW-1185">Reference proteome</keyword>
<sequence length="341" mass="38976">MGSKTNVVATATSQNEHPFCEQPIQINGLSCNELAACHGIPNTAAGWDKCFEQDLEAKILDSLYPYLQYVARKDSAHIDPLHKQLVKDRTIVVSENPKLHLVWHYSIIYIKPIPSYLFNGDIWTERLPPPPTQSPDTRPRYDKYRAALGFLRSYGLLIRHESDLLAAQRADLLPKTISFKQFQAFIQPFRTLPDDAVSHRYHYGQIRLTRLNWTVRILHLIQILYPAYTGPKVPWHYQEHFWQTSQYIEAFATPLIFVFAALTLILSSMQVGLAAIGTTTDNAFVHASWGFALVTIVFAASPIVGTLIGCLVVLVCQWQFAVRMKWREKRRIRDVEQAEKG</sequence>
<organism evidence="2 3">
    <name type="scientific">Myriangium duriaei CBS 260.36</name>
    <dbReference type="NCBI Taxonomy" id="1168546"/>
    <lineage>
        <taxon>Eukaryota</taxon>
        <taxon>Fungi</taxon>
        <taxon>Dikarya</taxon>
        <taxon>Ascomycota</taxon>
        <taxon>Pezizomycotina</taxon>
        <taxon>Dothideomycetes</taxon>
        <taxon>Dothideomycetidae</taxon>
        <taxon>Myriangiales</taxon>
        <taxon>Myriangiaceae</taxon>
        <taxon>Myriangium</taxon>
    </lineage>
</organism>